<dbReference type="InterPro" id="IPR004244">
    <property type="entry name" value="Transposase_22"/>
</dbReference>
<dbReference type="PANTHER" id="PTHR11505">
    <property type="entry name" value="L1 TRANSPOSABLE ELEMENT-RELATED"/>
    <property type="match status" value="1"/>
</dbReference>
<dbReference type="Ensembl" id="ENSECRT00000008970.1">
    <property type="protein sequence ID" value="ENSECRP00000008823.1"/>
    <property type="gene ID" value="ENSECRG00000005901.1"/>
</dbReference>
<proteinExistence type="predicted"/>
<feature type="region of interest" description="Disordered" evidence="1">
    <location>
        <begin position="1"/>
        <end position="70"/>
    </location>
</feature>
<organism evidence="2 3">
    <name type="scientific">Erpetoichthys calabaricus</name>
    <name type="common">Rope fish</name>
    <name type="synonym">Calamoichthys calabaricus</name>
    <dbReference type="NCBI Taxonomy" id="27687"/>
    <lineage>
        <taxon>Eukaryota</taxon>
        <taxon>Metazoa</taxon>
        <taxon>Chordata</taxon>
        <taxon>Craniata</taxon>
        <taxon>Vertebrata</taxon>
        <taxon>Euteleostomi</taxon>
        <taxon>Actinopterygii</taxon>
        <taxon>Polypteriformes</taxon>
        <taxon>Polypteridae</taxon>
        <taxon>Erpetoichthys</taxon>
    </lineage>
</organism>
<dbReference type="Gene3D" id="3.30.250.20">
    <property type="entry name" value="L1 transposable element, C-terminal domain"/>
    <property type="match status" value="1"/>
</dbReference>
<accession>A0A8C4RWR3</accession>
<name>A0A8C4RWR3_ERPCA</name>
<evidence type="ECO:0000313" key="2">
    <source>
        <dbReference type="Ensembl" id="ENSECRP00000008823.1"/>
    </source>
</evidence>
<dbReference type="Proteomes" id="UP000694620">
    <property type="component" value="Chromosome 3"/>
</dbReference>
<keyword evidence="3" id="KW-1185">Reference proteome</keyword>
<evidence type="ECO:0008006" key="4">
    <source>
        <dbReference type="Google" id="ProtNLM"/>
    </source>
</evidence>
<dbReference type="AlphaFoldDB" id="A0A8C4RWR3"/>
<reference evidence="2" key="2">
    <citation type="submission" date="2025-08" db="UniProtKB">
        <authorList>
            <consortium name="Ensembl"/>
        </authorList>
    </citation>
    <scope>IDENTIFICATION</scope>
</reference>
<evidence type="ECO:0000313" key="3">
    <source>
        <dbReference type="Proteomes" id="UP000694620"/>
    </source>
</evidence>
<dbReference type="Gene3D" id="3.30.70.1820">
    <property type="entry name" value="L1 transposable element, RRM domain"/>
    <property type="match status" value="1"/>
</dbReference>
<sequence>MQAYINMAGKKGGQKEMEKKLKVSSKPRQAKTDLEQTGESLDSSGPQSAASSLFESENGSECISEKTSEKTSEKLRLELQELRRELQELQQDNKDSEKCFDNRFEAAFNCMLEKIEEHIQENASKLSTFADQLEDVKLAALEDGYRRNNIRIEGLPENRESPNPVKFVAELFSKIIGEDFKSDAEIAAAYRIWGLNISKNRTFIVCFEKLQLKLNVMSLLREKQEIMFENNLIHIFPDFSPSTATKRASFYNIKQHLRRADIRYSLLYPAKLKVEIQGKHYIFTSREKADKELRKLILTLS</sequence>
<dbReference type="GeneTree" id="ENSGT00980000202048"/>
<reference evidence="2" key="3">
    <citation type="submission" date="2025-09" db="UniProtKB">
        <authorList>
            <consortium name="Ensembl"/>
        </authorList>
    </citation>
    <scope>IDENTIFICATION</scope>
</reference>
<reference evidence="2" key="1">
    <citation type="submission" date="2021-06" db="EMBL/GenBank/DDBJ databases">
        <authorList>
            <consortium name="Wellcome Sanger Institute Data Sharing"/>
        </authorList>
    </citation>
    <scope>NUCLEOTIDE SEQUENCE [LARGE SCALE GENOMIC DNA]</scope>
</reference>
<protein>
    <recommendedName>
        <fullName evidence="4">L1 transposable element RRM domain-containing protein</fullName>
    </recommendedName>
</protein>
<feature type="compositionally biased region" description="Polar residues" evidence="1">
    <location>
        <begin position="35"/>
        <end position="61"/>
    </location>
</feature>
<dbReference type="InterPro" id="IPR042566">
    <property type="entry name" value="L1_C"/>
</dbReference>
<evidence type="ECO:0000256" key="1">
    <source>
        <dbReference type="SAM" id="MobiDB-lite"/>
    </source>
</evidence>